<dbReference type="Proteomes" id="UP000593580">
    <property type="component" value="Chromosome"/>
</dbReference>
<accession>A0A7M1BAX4</accession>
<dbReference type="Pfam" id="PF03625">
    <property type="entry name" value="DUF302"/>
    <property type="match status" value="1"/>
</dbReference>
<dbReference type="InterPro" id="IPR016796">
    <property type="entry name" value="UCP021774"/>
</dbReference>
<dbReference type="AlphaFoldDB" id="A0A7M1BAX4"/>
<dbReference type="PANTHER" id="PTHR38342:SF1">
    <property type="entry name" value="SLR5037 PROTEIN"/>
    <property type="match status" value="1"/>
</dbReference>
<dbReference type="RefSeq" id="WP_193110834.1">
    <property type="nucleotide sequence ID" value="NZ_CP041406.1"/>
</dbReference>
<evidence type="ECO:0000313" key="2">
    <source>
        <dbReference type="EMBL" id="QOP46576.1"/>
    </source>
</evidence>
<dbReference type="KEGG" id="spal:FM071_09845"/>
<name>A0A7M1BAX4_9BACT</name>
<dbReference type="SUPFAM" id="SSF103247">
    <property type="entry name" value="TT1751-like"/>
    <property type="match status" value="1"/>
</dbReference>
<dbReference type="InterPro" id="IPR035923">
    <property type="entry name" value="TT1751-like_sf"/>
</dbReference>
<dbReference type="PIRSF" id="PIRSF021774">
    <property type="entry name" value="UCP021774"/>
    <property type="match status" value="1"/>
</dbReference>
<keyword evidence="3" id="KW-1185">Reference proteome</keyword>
<organism evidence="2 3">
    <name type="scientific">Sulfurimonas paralvinellae</name>
    <dbReference type="NCBI Taxonomy" id="317658"/>
    <lineage>
        <taxon>Bacteria</taxon>
        <taxon>Pseudomonadati</taxon>
        <taxon>Campylobacterota</taxon>
        <taxon>Epsilonproteobacteria</taxon>
        <taxon>Campylobacterales</taxon>
        <taxon>Sulfurimonadaceae</taxon>
        <taxon>Sulfurimonas</taxon>
    </lineage>
</organism>
<dbReference type="PANTHER" id="PTHR38342">
    <property type="entry name" value="SLR5037 PROTEIN"/>
    <property type="match status" value="1"/>
</dbReference>
<evidence type="ECO:0000313" key="3">
    <source>
        <dbReference type="Proteomes" id="UP000593580"/>
    </source>
</evidence>
<sequence length="126" mass="14301">MIYKTQTTYPLETVKAQLQDKAKALGFGVLGSYDFKELLKNRGFELTRDVTVYELCNPAAAHNALNNLPEISVYLPCKLSIYRENNMTVLATIGIEDMLSSTTVEEPLKEHLQEIFNNVRALMNSW</sequence>
<dbReference type="CDD" id="cd14797">
    <property type="entry name" value="DUF302"/>
    <property type="match status" value="1"/>
</dbReference>
<dbReference type="EMBL" id="CP041406">
    <property type="protein sequence ID" value="QOP46576.1"/>
    <property type="molecule type" value="Genomic_DNA"/>
</dbReference>
<dbReference type="InterPro" id="IPR005180">
    <property type="entry name" value="DUF302"/>
</dbReference>
<protein>
    <submittedName>
        <fullName evidence="2">DUF302 domain-containing protein</fullName>
    </submittedName>
</protein>
<feature type="domain" description="DUF302" evidence="1">
    <location>
        <begin position="34"/>
        <end position="93"/>
    </location>
</feature>
<dbReference type="Gene3D" id="3.30.310.70">
    <property type="entry name" value="TT1751-like domain"/>
    <property type="match status" value="1"/>
</dbReference>
<proteinExistence type="predicted"/>
<reference evidence="2 3" key="1">
    <citation type="submission" date="2019-07" db="EMBL/GenBank/DDBJ databases">
        <title>Sulfurimonas paralvinellae sp. nov., a novel mesophilic, hydrogen- and sulfur-oxidizing chemolithoautotroph within the Epsilonproteo- bacteria isolated from a deep-sea hydrothermal vent polychaete nest, reclassification of Thiomicrospira denitrificans as Sulfurimonas denitrificans comb. nov. and emended description of the genus Sulfurimonas.</title>
        <authorList>
            <person name="Wang S."/>
            <person name="Jiang L."/>
            <person name="Shao Z."/>
        </authorList>
    </citation>
    <scope>NUCLEOTIDE SEQUENCE [LARGE SCALE GENOMIC DNA]</scope>
    <source>
        <strain evidence="2 3">GO25</strain>
    </source>
</reference>
<evidence type="ECO:0000259" key="1">
    <source>
        <dbReference type="Pfam" id="PF03625"/>
    </source>
</evidence>
<gene>
    <name evidence="2" type="ORF">FM071_09845</name>
</gene>